<dbReference type="EMBL" id="CCYD01000810">
    <property type="protein sequence ID" value="CEG44199.1"/>
    <property type="molecule type" value="Genomic_DNA"/>
</dbReference>
<dbReference type="RefSeq" id="XP_024580568.1">
    <property type="nucleotide sequence ID" value="XM_024730275.1"/>
</dbReference>
<dbReference type="GeneID" id="36409512"/>
<evidence type="ECO:0000313" key="1">
    <source>
        <dbReference type="EMBL" id="CEG44199.1"/>
    </source>
</evidence>
<accession>A0A0P1ASJ2</accession>
<keyword evidence="2" id="KW-1185">Reference proteome</keyword>
<reference evidence="2" key="1">
    <citation type="submission" date="2014-09" db="EMBL/GenBank/DDBJ databases">
        <authorList>
            <person name="Sharma Rahul"/>
            <person name="Thines Marco"/>
        </authorList>
    </citation>
    <scope>NUCLEOTIDE SEQUENCE [LARGE SCALE GENOMIC DNA]</scope>
</reference>
<evidence type="ECO:0000313" key="2">
    <source>
        <dbReference type="Proteomes" id="UP000054928"/>
    </source>
</evidence>
<proteinExistence type="predicted"/>
<dbReference type="AlphaFoldDB" id="A0A0P1ASJ2"/>
<protein>
    <submittedName>
        <fullName evidence="1">Uncharacterized protein</fullName>
    </submittedName>
</protein>
<name>A0A0P1ASJ2_PLAHL</name>
<sequence length="57" mass="6335">MFSHPGLSEHCSVFGTLGANGHNSISTLGVTLYTGMNGYRSVVYSVWCDTLHWDEWL</sequence>
<organism evidence="1 2">
    <name type="scientific">Plasmopara halstedii</name>
    <name type="common">Downy mildew of sunflower</name>
    <dbReference type="NCBI Taxonomy" id="4781"/>
    <lineage>
        <taxon>Eukaryota</taxon>
        <taxon>Sar</taxon>
        <taxon>Stramenopiles</taxon>
        <taxon>Oomycota</taxon>
        <taxon>Peronosporomycetes</taxon>
        <taxon>Peronosporales</taxon>
        <taxon>Peronosporaceae</taxon>
        <taxon>Plasmopara</taxon>
    </lineage>
</organism>
<dbReference type="Proteomes" id="UP000054928">
    <property type="component" value="Unassembled WGS sequence"/>
</dbReference>